<reference evidence="2" key="1">
    <citation type="journal article" date="2019" name="Int. J. Syst. Evol. Microbiol.">
        <title>The Global Catalogue of Microorganisms (GCM) 10K type strain sequencing project: providing services to taxonomists for standard genome sequencing and annotation.</title>
        <authorList>
            <consortium name="The Broad Institute Genomics Platform"/>
            <consortium name="The Broad Institute Genome Sequencing Center for Infectious Disease"/>
            <person name="Wu L."/>
            <person name="Ma J."/>
        </authorList>
    </citation>
    <scope>NUCLEOTIDE SEQUENCE [LARGE SCALE GENOMIC DNA]</scope>
    <source>
        <strain evidence="2">JCM 19134</strain>
    </source>
</reference>
<dbReference type="Proteomes" id="UP001409585">
    <property type="component" value="Unassembled WGS sequence"/>
</dbReference>
<name>A0AAV3TYN8_9ALTE</name>
<comment type="caution">
    <text evidence="1">The sequence shown here is derived from an EMBL/GenBank/DDBJ whole genome shotgun (WGS) entry which is preliminary data.</text>
</comment>
<evidence type="ECO:0000313" key="1">
    <source>
        <dbReference type="EMBL" id="GAA4932948.1"/>
    </source>
</evidence>
<protein>
    <submittedName>
        <fullName evidence="1">Uncharacterized protein</fullName>
    </submittedName>
</protein>
<sequence length="68" mass="7850">MKFFCEHPKLRLNLRSVQRLSICCAIDEFYPGVNVDDNRRGAKNLISFLSLDEISDIDTNTLGMESLW</sequence>
<proteinExistence type="predicted"/>
<dbReference type="AlphaFoldDB" id="A0AAV3TYN8"/>
<dbReference type="EMBL" id="BAABLX010000006">
    <property type="protein sequence ID" value="GAA4932948.1"/>
    <property type="molecule type" value="Genomic_DNA"/>
</dbReference>
<organism evidence="1 2">
    <name type="scientific">Halioxenophilus aromaticivorans</name>
    <dbReference type="NCBI Taxonomy" id="1306992"/>
    <lineage>
        <taxon>Bacteria</taxon>
        <taxon>Pseudomonadati</taxon>
        <taxon>Pseudomonadota</taxon>
        <taxon>Gammaproteobacteria</taxon>
        <taxon>Alteromonadales</taxon>
        <taxon>Alteromonadaceae</taxon>
        <taxon>Halioxenophilus</taxon>
    </lineage>
</organism>
<gene>
    <name evidence="1" type="ORF">GCM10025791_06960</name>
</gene>
<evidence type="ECO:0000313" key="2">
    <source>
        <dbReference type="Proteomes" id="UP001409585"/>
    </source>
</evidence>
<keyword evidence="2" id="KW-1185">Reference proteome</keyword>
<accession>A0AAV3TYN8</accession>